<organism evidence="1 2">
    <name type="scientific">Pseudodesulfovibrio profundus</name>
    <dbReference type="NCBI Taxonomy" id="57320"/>
    <lineage>
        <taxon>Bacteria</taxon>
        <taxon>Pseudomonadati</taxon>
        <taxon>Thermodesulfobacteriota</taxon>
        <taxon>Desulfovibrionia</taxon>
        <taxon>Desulfovibrionales</taxon>
        <taxon>Desulfovibrionaceae</taxon>
    </lineage>
</organism>
<name>A0A2C8F9V0_9BACT</name>
<evidence type="ECO:0000313" key="1">
    <source>
        <dbReference type="EMBL" id="SOB59557.1"/>
    </source>
</evidence>
<keyword evidence="2" id="KW-1185">Reference proteome</keyword>
<sequence>MLEAGGFTFLIDKELQAQTGKVKIDMTYYGFVVESENPVGGGGGCSSGCGTDSGGGCSSSGCSC</sequence>
<dbReference type="EMBL" id="LT907975">
    <property type="protein sequence ID" value="SOB59557.1"/>
    <property type="molecule type" value="Genomic_DNA"/>
</dbReference>
<gene>
    <name evidence="1" type="ORF">DPRO_2648</name>
</gene>
<reference evidence="2" key="1">
    <citation type="submission" date="2017-09" db="EMBL/GenBank/DDBJ databases">
        <authorList>
            <person name="Regsiter A."/>
            <person name="William W."/>
        </authorList>
    </citation>
    <scope>NUCLEOTIDE SEQUENCE [LARGE SCALE GENOMIC DNA]</scope>
    <source>
        <strain evidence="2">500-1</strain>
    </source>
</reference>
<evidence type="ECO:0000313" key="2">
    <source>
        <dbReference type="Proteomes" id="UP000219215"/>
    </source>
</evidence>
<dbReference type="Proteomes" id="UP000219215">
    <property type="component" value="Chromosome DPRO"/>
</dbReference>
<dbReference type="KEGG" id="pprf:DPRO_2648"/>
<dbReference type="AlphaFoldDB" id="A0A2C8F9V0"/>
<dbReference type="OrthoDB" id="5460919at2"/>
<accession>A0A2C8F9V0</accession>
<protein>
    <submittedName>
        <fullName evidence="1">HesB/YadR/YfhF-family protein</fullName>
    </submittedName>
</protein>
<proteinExistence type="predicted"/>